<sequence length="179" mass="20932">MCGRVPYLGKERRPNGVHSYPVREMDGLILVFPGNPALAQARLPTALGAAGRRGYKTRRLNREVNCHYTFMHENLFDMNHQFLHRKQMGSIRASCLGRQHGEDWAQVEYSFSRTEGRPSVGEQVIVNMMRKRSEEREDFRDHMRIRTDYPCQSLKVWVGRDIHETQDPVLDVWLCYTPI</sequence>
<dbReference type="SUPFAM" id="SSF55961">
    <property type="entry name" value="Bet v1-like"/>
    <property type="match status" value="1"/>
</dbReference>
<dbReference type="Gene3D" id="3.90.380.10">
    <property type="entry name" value="Naphthalene 1,2-dioxygenase Alpha Subunit, Chain A, domain 1"/>
    <property type="match status" value="1"/>
</dbReference>
<feature type="non-terminal residue" evidence="3">
    <location>
        <position position="179"/>
    </location>
</feature>
<dbReference type="GO" id="GO:0016491">
    <property type="term" value="F:oxidoreductase activity"/>
    <property type="evidence" value="ECO:0007669"/>
    <property type="project" value="UniProtKB-KW"/>
</dbReference>
<reference evidence="3" key="1">
    <citation type="submission" date="2013-08" db="EMBL/GenBank/DDBJ databases">
        <authorList>
            <person name="Mendez C."/>
            <person name="Richter M."/>
            <person name="Ferrer M."/>
            <person name="Sanchez J."/>
        </authorList>
    </citation>
    <scope>NUCLEOTIDE SEQUENCE</scope>
</reference>
<dbReference type="InterPro" id="IPR044043">
    <property type="entry name" value="VanA_C_cat"/>
</dbReference>
<dbReference type="AlphaFoldDB" id="T1C2W5"/>
<dbReference type="PANTHER" id="PTHR21266">
    <property type="entry name" value="IRON-SULFUR DOMAIN CONTAINING PROTEIN"/>
    <property type="match status" value="1"/>
</dbReference>
<evidence type="ECO:0000256" key="1">
    <source>
        <dbReference type="ARBA" id="ARBA00023002"/>
    </source>
</evidence>
<reference evidence="3" key="2">
    <citation type="journal article" date="2014" name="ISME J.">
        <title>Microbial stratification in low pH oxic and suboxic macroscopic growths along an acid mine drainage.</title>
        <authorList>
            <person name="Mendez-Garcia C."/>
            <person name="Mesa V."/>
            <person name="Sprenger R.R."/>
            <person name="Richter M."/>
            <person name="Diez M.S."/>
            <person name="Solano J."/>
            <person name="Bargiela R."/>
            <person name="Golyshina O.V."/>
            <person name="Manteca A."/>
            <person name="Ramos J.L."/>
            <person name="Gallego J.R."/>
            <person name="Llorente I."/>
            <person name="Martins Dos Santos V.A."/>
            <person name="Jensen O.N."/>
            <person name="Pelaez A.I."/>
            <person name="Sanchez J."/>
            <person name="Ferrer M."/>
        </authorList>
    </citation>
    <scope>NUCLEOTIDE SEQUENCE</scope>
</reference>
<feature type="domain" description="Vanillate O-demethylase oxygenase-like C-terminal catalytic" evidence="2">
    <location>
        <begin position="64"/>
        <end position="175"/>
    </location>
</feature>
<accession>T1C2W5</accession>
<gene>
    <name evidence="3" type="ORF">B1A_03389</name>
</gene>
<evidence type="ECO:0000313" key="3">
    <source>
        <dbReference type="EMBL" id="EQD76352.1"/>
    </source>
</evidence>
<proteinExistence type="predicted"/>
<dbReference type="EMBL" id="AUZX01002492">
    <property type="protein sequence ID" value="EQD76352.1"/>
    <property type="molecule type" value="Genomic_DNA"/>
</dbReference>
<evidence type="ECO:0000259" key="2">
    <source>
        <dbReference type="Pfam" id="PF19112"/>
    </source>
</evidence>
<dbReference type="InterPro" id="IPR050584">
    <property type="entry name" value="Cholesterol_7-desaturase"/>
</dbReference>
<comment type="caution">
    <text evidence="3">The sequence shown here is derived from an EMBL/GenBank/DDBJ whole genome shotgun (WGS) entry which is preliminary data.</text>
</comment>
<organism evidence="3">
    <name type="scientific">mine drainage metagenome</name>
    <dbReference type="NCBI Taxonomy" id="410659"/>
    <lineage>
        <taxon>unclassified sequences</taxon>
        <taxon>metagenomes</taxon>
        <taxon>ecological metagenomes</taxon>
    </lineage>
</organism>
<dbReference type="PANTHER" id="PTHR21266:SF60">
    <property type="entry name" value="3-KETOSTEROID-9-ALPHA-MONOOXYGENASE, OXYGENASE COMPONENT"/>
    <property type="match status" value="1"/>
</dbReference>
<dbReference type="Pfam" id="PF19112">
    <property type="entry name" value="VanA_C"/>
    <property type="match status" value="1"/>
</dbReference>
<name>T1C2W5_9ZZZZ</name>
<keyword evidence="1" id="KW-0560">Oxidoreductase</keyword>
<protein>
    <submittedName>
        <fullName evidence="3">Rieske (2Fe-2S) domain protein</fullName>
    </submittedName>
</protein>